<reference evidence="5 6" key="1">
    <citation type="submission" date="2018-06" db="EMBL/GenBank/DDBJ databases">
        <title>Three novel Pseudomonas species isolated from symptomatic oak.</title>
        <authorList>
            <person name="Bueno-Gonzalez V."/>
            <person name="Brady C."/>
        </authorList>
    </citation>
    <scope>NUCLEOTIDE SEQUENCE [LARGE SCALE GENOMIC DNA]</scope>
    <source>
        <strain evidence="5 6">P17C</strain>
    </source>
</reference>
<dbReference type="CDD" id="cd13688">
    <property type="entry name" value="PBP2_GltI_DEBP"/>
    <property type="match status" value="1"/>
</dbReference>
<dbReference type="GO" id="GO:0005576">
    <property type="term" value="C:extracellular region"/>
    <property type="evidence" value="ECO:0007669"/>
    <property type="project" value="TreeGrafter"/>
</dbReference>
<evidence type="ECO:0000256" key="1">
    <source>
        <dbReference type="ARBA" id="ARBA00010333"/>
    </source>
</evidence>
<accession>A0A4V2KCR6</accession>
<gene>
    <name evidence="5" type="ORF">DNJ96_11125</name>
</gene>
<keyword evidence="3" id="KW-0732">Signal</keyword>
<dbReference type="Gene3D" id="3.40.190.10">
    <property type="entry name" value="Periplasmic binding protein-like II"/>
    <property type="match status" value="2"/>
</dbReference>
<proteinExistence type="inferred from homology"/>
<dbReference type="SUPFAM" id="SSF53850">
    <property type="entry name" value="Periplasmic binding protein-like II"/>
    <property type="match status" value="1"/>
</dbReference>
<evidence type="ECO:0000313" key="5">
    <source>
        <dbReference type="EMBL" id="TBU95994.1"/>
    </source>
</evidence>
<organism evidence="5 6">
    <name type="scientific">Stutzerimonas kirkiae</name>
    <dbReference type="NCBI Taxonomy" id="2211392"/>
    <lineage>
        <taxon>Bacteria</taxon>
        <taxon>Pseudomonadati</taxon>
        <taxon>Pseudomonadota</taxon>
        <taxon>Gammaproteobacteria</taxon>
        <taxon>Pseudomonadales</taxon>
        <taxon>Pseudomonadaceae</taxon>
        <taxon>Stutzerimonas</taxon>
    </lineage>
</organism>
<dbReference type="Pfam" id="PF00497">
    <property type="entry name" value="SBP_bac_3"/>
    <property type="match status" value="1"/>
</dbReference>
<comment type="caution">
    <text evidence="5">The sequence shown here is derived from an EMBL/GenBank/DDBJ whole genome shotgun (WGS) entry which is preliminary data.</text>
</comment>
<comment type="similarity">
    <text evidence="1">Belongs to the bacterial solute-binding protein 3 family.</text>
</comment>
<feature type="domain" description="Solute-binding protein family 3/N-terminal" evidence="4">
    <location>
        <begin position="44"/>
        <end position="275"/>
    </location>
</feature>
<dbReference type="PANTHER" id="PTHR30085:SF2">
    <property type="entry name" value="GLUTAMATE_ASPARTATE IMPORT SOLUTE-BINDING PROTEIN"/>
    <property type="match status" value="1"/>
</dbReference>
<keyword evidence="6" id="KW-1185">Reference proteome</keyword>
<dbReference type="EMBL" id="QJUP01000014">
    <property type="protein sequence ID" value="TBU95994.1"/>
    <property type="molecule type" value="Genomic_DNA"/>
</dbReference>
<dbReference type="InterPro" id="IPR051455">
    <property type="entry name" value="Bact_solute-bind_prot3"/>
</dbReference>
<evidence type="ECO:0000259" key="4">
    <source>
        <dbReference type="SMART" id="SM00062"/>
    </source>
</evidence>
<evidence type="ECO:0000256" key="2">
    <source>
        <dbReference type="ARBA" id="ARBA00022448"/>
    </source>
</evidence>
<dbReference type="AlphaFoldDB" id="A0A4V2KCR6"/>
<dbReference type="PANTHER" id="PTHR30085">
    <property type="entry name" value="AMINO ACID ABC TRANSPORTER PERMEASE"/>
    <property type="match status" value="1"/>
</dbReference>
<evidence type="ECO:0000256" key="3">
    <source>
        <dbReference type="ARBA" id="ARBA00022729"/>
    </source>
</evidence>
<dbReference type="GO" id="GO:0006865">
    <property type="term" value="P:amino acid transport"/>
    <property type="evidence" value="ECO:0007669"/>
    <property type="project" value="TreeGrafter"/>
</dbReference>
<protein>
    <submittedName>
        <fullName evidence="5">Amino acid ABC transporter substrate-binding protein</fullName>
    </submittedName>
</protein>
<evidence type="ECO:0000313" key="6">
    <source>
        <dbReference type="Proteomes" id="UP000292639"/>
    </source>
</evidence>
<dbReference type="Proteomes" id="UP000292639">
    <property type="component" value="Unassembled WGS sequence"/>
</dbReference>
<keyword evidence="2" id="KW-0813">Transport</keyword>
<dbReference type="SMART" id="SM00062">
    <property type="entry name" value="PBPb"/>
    <property type="match status" value="1"/>
</dbReference>
<dbReference type="InterPro" id="IPR001638">
    <property type="entry name" value="Solute-binding_3/MltF_N"/>
</dbReference>
<name>A0A4V2KCR6_9GAMM</name>
<dbReference type="GO" id="GO:0030288">
    <property type="term" value="C:outer membrane-bounded periplasmic space"/>
    <property type="evidence" value="ECO:0007669"/>
    <property type="project" value="TreeGrafter"/>
</dbReference>
<sequence>MTTHRQEQKNGHPRALLLGLLLAASGTWPPVLASTLEHIHETGVIRFGYGGLPPFAYQADGQVVGYSIELCQRIARRLQKQLGLERLAIEYVLHTANKRVQMLDRGDYDIDCDTASNTSERRRNVAFSPAIFYSATRYATHERQQVRRFDDLKGRSVSVTRGTVSIGQVNQANRLRRLNLAIIPSDSYETAFELLGTGRVSAFIMDDIILQTMIAGSPEPEKYRVSEETLSAPIPYGFMMRLDDRAFELVVRDALLAVLAAPDMTDIYQRWFQRPIPGLNINLGRPMDAQLMRHIANAIEHAGMPGDLP</sequence>
<dbReference type="RefSeq" id="WP_131184177.1">
    <property type="nucleotide sequence ID" value="NZ_QJUO01000010.1"/>
</dbReference>